<comment type="caution">
    <text evidence="3">The sequence shown here is derived from an EMBL/GenBank/DDBJ whole genome shotgun (WGS) entry which is preliminary data.</text>
</comment>
<dbReference type="EMBL" id="SBLC01000079">
    <property type="protein sequence ID" value="RWY35603.1"/>
    <property type="molecule type" value="Genomic_DNA"/>
</dbReference>
<sequence length="732" mass="83794">MMIYVNASNTLSTGSKTGIQRVVNELCRHFTLCEKYRIIAYFDDGFYIVNNHYNTGPKEYDPKKIRFDFEDITKGDILFDPDASWRDHYDLGQLYREFKSRGALVVKLHHDAVPILYPEFSHKNTIFQFKENFAITVTYADYWICVSQKVRDDLKQLMQTLSLPSPQLFVINLGADIGSTESKDELIGDACKSLMDRNYLLSVGTIEPRKNHSLCLDAFEAYIKSGGQSDLNLILAGKPGWNNEDIINRIINHPLYNKRIHWLQDLNDVEIGALYKNAKICLCLSHYEGFGLPVVESLAYGTQVICTAGSSMEEIAKGYTFPVELNVSAVLEAIQGILDRGISKDLRLYSPPKWSDTAMFLDSVFSEITSFMPHNPAPRQAVYISIRPTAVRQSIFSIMRNMSFISNIVILTSDENFQEMCAALKGIEIETTILMESSIGLKNLPSDHLQRNTLLRRTLYQRAEIDENFIAFDDDYIVAQPVDLENFYISGKHIAYYYIDRGDEWYGALPDPTSFDFGTWRTRSYLNNCGYDTRLYGSHQPQIINKSLAAITLNIAEVYNLDEWSSYFNIAKHLKPSMFVDRVYQAGGWPANFDGWLPSAAPDKVLFFNDWDGNSEISLIKAIKDWRTGLAEHIALKEKIMPKLVKLLIDNNYASFTDEKIYCSPNNTLFIPVFRREDLEYFNFTFNEWASSIDYQCPPNFIHLPLTGHNIVNDFNLEIEVKIKGSVEPLRA</sequence>
<proteinExistence type="predicted"/>
<evidence type="ECO:0000313" key="3">
    <source>
        <dbReference type="EMBL" id="RWY35603.1"/>
    </source>
</evidence>
<reference evidence="3 4" key="1">
    <citation type="journal article" date="2015" name="Int. J. Syst. Evol. Microbiol.">
        <title>Gemmobacter intermedius sp. nov., isolated from a white stork (Ciconia ciconia).</title>
        <authorList>
            <person name="Kampfer P."/>
            <person name="Jerzak L."/>
            <person name="Wilharm G."/>
            <person name="Golke J."/>
            <person name="Busse H.J."/>
            <person name="Glaeser S.P."/>
        </authorList>
    </citation>
    <scope>NUCLEOTIDE SEQUENCE [LARGE SCALE GENOMIC DNA]</scope>
    <source>
        <strain evidence="3 4">119/4</strain>
    </source>
</reference>
<dbReference type="Proteomes" id="UP000287168">
    <property type="component" value="Unassembled WGS sequence"/>
</dbReference>
<dbReference type="RefSeq" id="WP_164888954.1">
    <property type="nucleotide sequence ID" value="NZ_SBLC01000079.1"/>
</dbReference>
<dbReference type="AlphaFoldDB" id="A0A451GGF5"/>
<organism evidence="3 4">
    <name type="scientific">Falsigemmobacter intermedius</name>
    <dbReference type="NCBI Taxonomy" id="1553448"/>
    <lineage>
        <taxon>Bacteria</taxon>
        <taxon>Pseudomonadati</taxon>
        <taxon>Pseudomonadota</taxon>
        <taxon>Alphaproteobacteria</taxon>
        <taxon>Rhodobacterales</taxon>
        <taxon>Paracoccaceae</taxon>
        <taxon>Falsigemmobacter</taxon>
    </lineage>
</organism>
<dbReference type="InterPro" id="IPR001296">
    <property type="entry name" value="Glyco_trans_1"/>
</dbReference>
<evidence type="ECO:0000259" key="2">
    <source>
        <dbReference type="Pfam" id="PF00534"/>
    </source>
</evidence>
<dbReference type="PANTHER" id="PTHR46401">
    <property type="entry name" value="GLYCOSYLTRANSFERASE WBBK-RELATED"/>
    <property type="match status" value="1"/>
</dbReference>
<feature type="non-terminal residue" evidence="3">
    <location>
        <position position="732"/>
    </location>
</feature>
<dbReference type="PANTHER" id="PTHR46401:SF2">
    <property type="entry name" value="GLYCOSYLTRANSFERASE WBBK-RELATED"/>
    <property type="match status" value="1"/>
</dbReference>
<dbReference type="SUPFAM" id="SSF53756">
    <property type="entry name" value="UDP-Glycosyltransferase/glycogen phosphorylase"/>
    <property type="match status" value="1"/>
</dbReference>
<dbReference type="CDD" id="cd03809">
    <property type="entry name" value="GT4_MtfB-like"/>
    <property type="match status" value="1"/>
</dbReference>
<keyword evidence="1 3" id="KW-0808">Transferase</keyword>
<name>A0A451GGF5_9RHOB</name>
<evidence type="ECO:0000256" key="1">
    <source>
        <dbReference type="ARBA" id="ARBA00022679"/>
    </source>
</evidence>
<keyword evidence="4" id="KW-1185">Reference proteome</keyword>
<feature type="domain" description="Glycosyl transferase family 1" evidence="2">
    <location>
        <begin position="195"/>
        <end position="339"/>
    </location>
</feature>
<protein>
    <submittedName>
        <fullName evidence="3">Glycosyltransferase family 1 protein</fullName>
    </submittedName>
</protein>
<dbReference type="Gene3D" id="3.40.50.2000">
    <property type="entry name" value="Glycogen Phosphorylase B"/>
    <property type="match status" value="1"/>
</dbReference>
<accession>A0A451GGF5</accession>
<dbReference type="GO" id="GO:0016757">
    <property type="term" value="F:glycosyltransferase activity"/>
    <property type="evidence" value="ECO:0007669"/>
    <property type="project" value="InterPro"/>
</dbReference>
<gene>
    <name evidence="3" type="ORF">EP867_18720</name>
</gene>
<evidence type="ECO:0000313" key="4">
    <source>
        <dbReference type="Proteomes" id="UP000287168"/>
    </source>
</evidence>
<dbReference type="Pfam" id="PF00534">
    <property type="entry name" value="Glycos_transf_1"/>
    <property type="match status" value="1"/>
</dbReference>